<dbReference type="InterPro" id="IPR021858">
    <property type="entry name" value="Fun_TF"/>
</dbReference>
<dbReference type="PANTHER" id="PTHR47784">
    <property type="entry name" value="STEROL UPTAKE CONTROL PROTEIN 2"/>
    <property type="match status" value="1"/>
</dbReference>
<dbReference type="PANTHER" id="PTHR47784:SF4">
    <property type="entry name" value="ZN(II)2CYS6 TRANSCRIPTION FACTOR (EUROFUNG)"/>
    <property type="match status" value="1"/>
</dbReference>
<organism evidence="2 3">
    <name type="scientific">Phaeosphaeria nodorum (strain SN15 / ATCC MYA-4574 / FGSC 10173)</name>
    <name type="common">Glume blotch fungus</name>
    <name type="synonym">Parastagonospora nodorum</name>
    <dbReference type="NCBI Taxonomy" id="321614"/>
    <lineage>
        <taxon>Eukaryota</taxon>
        <taxon>Fungi</taxon>
        <taxon>Dikarya</taxon>
        <taxon>Ascomycota</taxon>
        <taxon>Pezizomycotina</taxon>
        <taxon>Dothideomycetes</taxon>
        <taxon>Pleosporomycetidae</taxon>
        <taxon>Pleosporales</taxon>
        <taxon>Pleosporineae</taxon>
        <taxon>Phaeosphaeriaceae</taxon>
        <taxon>Parastagonospora</taxon>
    </lineage>
</organism>
<dbReference type="FunCoup" id="Q0V761">
    <property type="interactions" value="636"/>
</dbReference>
<feature type="compositionally biased region" description="Basic residues" evidence="1">
    <location>
        <begin position="68"/>
        <end position="78"/>
    </location>
</feature>
<proteinExistence type="predicted"/>
<feature type="region of interest" description="Disordered" evidence="1">
    <location>
        <begin position="66"/>
        <end position="118"/>
    </location>
</feature>
<name>Q0V761_PHANO</name>
<feature type="compositionally biased region" description="Low complexity" evidence="1">
    <location>
        <begin position="91"/>
        <end position="118"/>
    </location>
</feature>
<dbReference type="InterPro" id="IPR053157">
    <property type="entry name" value="Sterol_Uptake_Regulator"/>
</dbReference>
<dbReference type="HOGENOM" id="CLU_024934_2_0_1"/>
<dbReference type="Pfam" id="PF11951">
    <property type="entry name" value="Fungal_trans_2"/>
    <property type="match status" value="1"/>
</dbReference>
<dbReference type="AlphaFoldDB" id="Q0V761"/>
<dbReference type="GO" id="GO:0006357">
    <property type="term" value="P:regulation of transcription by RNA polymerase II"/>
    <property type="evidence" value="ECO:0000318"/>
    <property type="project" value="GO_Central"/>
</dbReference>
<gene>
    <name evidence="2" type="ORF">SNOG_00153</name>
</gene>
<dbReference type="VEuPathDB" id="FungiDB:JI435_001530"/>
<dbReference type="EMBL" id="CH445325">
    <property type="protein sequence ID" value="EAT91648.1"/>
    <property type="molecule type" value="Genomic_DNA"/>
</dbReference>
<dbReference type="eggNOG" id="ENOG502SVCF">
    <property type="taxonomic scope" value="Eukaryota"/>
</dbReference>
<accession>Q0V761</accession>
<protein>
    <recommendedName>
        <fullName evidence="4">Sterol uptake control protein 2</fullName>
    </recommendedName>
</protein>
<dbReference type="OMA" id="WHIINET"/>
<dbReference type="RefSeq" id="XP_001790848.1">
    <property type="nucleotide sequence ID" value="XM_001790796.1"/>
</dbReference>
<reference evidence="3" key="1">
    <citation type="journal article" date="2007" name="Plant Cell">
        <title>Dothideomycete-plant interactions illuminated by genome sequencing and EST analysis of the wheat pathogen Stagonospora nodorum.</title>
        <authorList>
            <person name="Hane J.K."/>
            <person name="Lowe R.G."/>
            <person name="Solomon P.S."/>
            <person name="Tan K.C."/>
            <person name="Schoch C.L."/>
            <person name="Spatafora J.W."/>
            <person name="Crous P.W."/>
            <person name="Kodira C."/>
            <person name="Birren B.W."/>
            <person name="Galagan J.E."/>
            <person name="Torriani S.F."/>
            <person name="McDonald B.A."/>
            <person name="Oliver R.P."/>
        </authorList>
    </citation>
    <scope>NUCLEOTIDE SEQUENCE [LARGE SCALE GENOMIC DNA]</scope>
    <source>
        <strain evidence="3">SN15 / ATCC MYA-4574 / FGSC 10173</strain>
    </source>
</reference>
<sequence length="469" mass="51625">MNKRSTEASIVVFVKGLSLALVFLGSPAHFSPCFRSFAIAYTPYFSCYSSQSQRLPATRLTVAMPPRRALRRPHKKSRLGCEECKRRHVKSSSSSTTRSSSAPIPRSSSSTAADSTVTTPVTVPPTLVSLGLLSNVSTPSLSITSIPGPDSTTPPSVQCGALCSPVNIHHMELFSQFLLDTGPSLYEGGSTDYKRFHAIVPIALSAPYAMYQILAISALHLSHIRTAQASHYHEEATALQTEALSRFNDVLPEITIDSCAPMLLFSTLLSLHTLEEAVTASETDAGGFLDRFVMYLDLHRGVRAVTSESWQLLLHSNISSPLRHAERALESASLQSNEQATFVADRLHVLVNDADMGPESEQACREAVESLQLVYRSTSSIGKTSPESDPGVVWAWPTLLSGVFTKLLIKRNPEALIILCHYAVLLHRRRHIWLVRNAGQMLISEITRFLGTYWSDWLDWPNKVLPDLL</sequence>
<evidence type="ECO:0000313" key="2">
    <source>
        <dbReference type="EMBL" id="EAT91648.1"/>
    </source>
</evidence>
<dbReference type="GeneID" id="5968184"/>
<dbReference type="GO" id="GO:0001228">
    <property type="term" value="F:DNA-binding transcription activator activity, RNA polymerase II-specific"/>
    <property type="evidence" value="ECO:0000318"/>
    <property type="project" value="GO_Central"/>
</dbReference>
<dbReference type="KEGG" id="pno:SNOG_00153"/>
<dbReference type="Proteomes" id="UP000001055">
    <property type="component" value="Unassembled WGS sequence"/>
</dbReference>
<evidence type="ECO:0008006" key="4">
    <source>
        <dbReference type="Google" id="ProtNLM"/>
    </source>
</evidence>
<evidence type="ECO:0000256" key="1">
    <source>
        <dbReference type="SAM" id="MobiDB-lite"/>
    </source>
</evidence>
<dbReference type="STRING" id="321614.Q0V761"/>
<dbReference type="InParanoid" id="Q0V761"/>
<evidence type="ECO:0000313" key="3">
    <source>
        <dbReference type="Proteomes" id="UP000001055"/>
    </source>
</evidence>